<dbReference type="HOGENOM" id="CLU_2857298_0_0_2"/>
<accession>I3ZWK8</accession>
<keyword evidence="1" id="KW-0812">Transmembrane</keyword>
<dbReference type="OrthoDB" id="101936at2157"/>
<evidence type="ECO:0000313" key="3">
    <source>
        <dbReference type="Proteomes" id="UP000006064"/>
    </source>
</evidence>
<dbReference type="Proteomes" id="UP000006064">
    <property type="component" value="Chromosome"/>
</dbReference>
<protein>
    <submittedName>
        <fullName evidence="2">Uncharacterized protein</fullName>
    </submittedName>
</protein>
<organism evidence="2 3">
    <name type="scientific">Thermococcus cleftensis (strain DSM 27260 / KACC 17922 / CL1)</name>
    <dbReference type="NCBI Taxonomy" id="163003"/>
    <lineage>
        <taxon>Archaea</taxon>
        <taxon>Methanobacteriati</taxon>
        <taxon>Methanobacteriota</taxon>
        <taxon>Thermococci</taxon>
        <taxon>Thermococcales</taxon>
        <taxon>Thermococcaceae</taxon>
        <taxon>Thermococcus</taxon>
    </lineage>
</organism>
<dbReference type="STRING" id="163003.CL1_1897"/>
<dbReference type="EMBL" id="CP003651">
    <property type="protein sequence ID" value="AFL96092.1"/>
    <property type="molecule type" value="Genomic_DNA"/>
</dbReference>
<dbReference type="RefSeq" id="WP_014789723.1">
    <property type="nucleotide sequence ID" value="NC_018015.1"/>
</dbReference>
<evidence type="ECO:0000256" key="1">
    <source>
        <dbReference type="SAM" id="Phobius"/>
    </source>
</evidence>
<evidence type="ECO:0000313" key="2">
    <source>
        <dbReference type="EMBL" id="AFL96092.1"/>
    </source>
</evidence>
<reference evidence="2 3" key="1">
    <citation type="journal article" date="2012" name="J. Bacteriol.">
        <title>Complete Genome Sequence of the Hyperthermophilic Archaeon Thermococcus sp. Strain CL1, Isolated from a Paralvinella sp. Polychaete Worm Collected from a Hydrothermal Vent.</title>
        <authorList>
            <person name="Jung J.H."/>
            <person name="Holden J.F."/>
            <person name="Seo D.H."/>
            <person name="Park K.H."/>
            <person name="Shin H."/>
            <person name="Ryu S."/>
            <person name="Lee J.H."/>
            <person name="Park C.S."/>
        </authorList>
    </citation>
    <scope>NUCLEOTIDE SEQUENCE [LARGE SCALE GENOMIC DNA]</scope>
    <source>
        <strain evidence="3">DSM 27260 / KACC 17922 / CL1</strain>
    </source>
</reference>
<proteinExistence type="predicted"/>
<dbReference type="GeneID" id="13037205"/>
<keyword evidence="1" id="KW-0472">Membrane</keyword>
<dbReference type="KEGG" id="thm:CL1_1897"/>
<sequence>MDPNQVAGMAVIFGAYSLMLYLLYRSNKIIAEIKRRRLVEKRRYAKKKIAHVLEVHRATRHRRQ</sequence>
<gene>
    <name evidence="2" type="ORF">CL1_1897</name>
</gene>
<keyword evidence="3" id="KW-1185">Reference proteome</keyword>
<name>I3ZWK8_THECF</name>
<feature type="transmembrane region" description="Helical" evidence="1">
    <location>
        <begin position="6"/>
        <end position="24"/>
    </location>
</feature>
<dbReference type="AlphaFoldDB" id="I3ZWK8"/>
<keyword evidence="1" id="KW-1133">Transmembrane helix</keyword>